<feature type="coiled-coil region" evidence="1">
    <location>
        <begin position="167"/>
        <end position="194"/>
    </location>
</feature>
<dbReference type="EMBL" id="JAAVVJ010000002">
    <property type="protein sequence ID" value="KAF7228665.1"/>
    <property type="molecule type" value="Genomic_DNA"/>
</dbReference>
<name>A0A9D2YXM4_NOTFU</name>
<evidence type="ECO:0000313" key="3">
    <source>
        <dbReference type="Proteomes" id="UP000822369"/>
    </source>
</evidence>
<comment type="caution">
    <text evidence="2">The sequence shown here is derived from an EMBL/GenBank/DDBJ whole genome shotgun (WGS) entry which is preliminary data.</text>
</comment>
<accession>A0A9D2YXM4</accession>
<evidence type="ECO:0000256" key="1">
    <source>
        <dbReference type="SAM" id="Coils"/>
    </source>
</evidence>
<proteinExistence type="predicted"/>
<protein>
    <submittedName>
        <fullName evidence="2">Transcript variant X1</fullName>
    </submittedName>
</protein>
<keyword evidence="1" id="KW-0175">Coiled coil</keyword>
<organism evidence="2 3">
    <name type="scientific">Nothobranchius furzeri</name>
    <name type="common">Turquoise killifish</name>
    <dbReference type="NCBI Taxonomy" id="105023"/>
    <lineage>
        <taxon>Eukaryota</taxon>
        <taxon>Metazoa</taxon>
        <taxon>Chordata</taxon>
        <taxon>Craniata</taxon>
        <taxon>Vertebrata</taxon>
        <taxon>Euteleostomi</taxon>
        <taxon>Actinopterygii</taxon>
        <taxon>Neopterygii</taxon>
        <taxon>Teleostei</taxon>
        <taxon>Neoteleostei</taxon>
        <taxon>Acanthomorphata</taxon>
        <taxon>Ovalentaria</taxon>
        <taxon>Atherinomorphae</taxon>
        <taxon>Cyprinodontiformes</taxon>
        <taxon>Nothobranchiidae</taxon>
        <taxon>Nothobranchius</taxon>
    </lineage>
</organism>
<dbReference type="AlphaFoldDB" id="A0A9D2YXM4"/>
<evidence type="ECO:0000313" key="2">
    <source>
        <dbReference type="EMBL" id="KAF7228665.1"/>
    </source>
</evidence>
<dbReference type="OrthoDB" id="8901125at2759"/>
<sequence length="323" mass="38098">MRRFFRAHRDEDYSQIQYLTAKCTRLAHDKAVLEREFLVSRNKERKLYNDLEVVTSRLFQQERLNRELRINQEQLIGRIRQQQDLVDVLQQRMILLVEESSRDVELLKQVSSELQCLQSSEEKLEGLVEELHTEAQHRAAVAEGLQTELHNEAQRTAALTESLHAELHSKTVELKELKDTNRALMEELRDLHRDHQKEVCELQLENEGSLKKLHDTAEQFEWLCQQQRYWMCCVKRFKDCLMEEKETLFRQVSMLEKKVVKQRLHDGSSMLFPLQDTRSCDSIRSWEAHAVKDLGSQGETPNIYGELFTQQAGSPISRYHKPP</sequence>
<reference evidence="2" key="1">
    <citation type="submission" date="2020-03" db="EMBL/GenBank/DDBJ databases">
        <title>Intra-Species Differences in Population Size shape Life History and Genome Evolution.</title>
        <authorList>
            <person name="Willemsen D."/>
            <person name="Cui R."/>
            <person name="Valenzano D.R."/>
        </authorList>
    </citation>
    <scope>NUCLEOTIDE SEQUENCE</scope>
    <source>
        <strain evidence="2">GRZ</strain>
        <tissue evidence="2">Whole</tissue>
    </source>
</reference>
<dbReference type="Proteomes" id="UP000822369">
    <property type="component" value="Chromosome 2"/>
</dbReference>
<gene>
    <name evidence="2" type="ORF">G4P62_000613</name>
</gene>
<dbReference type="KEGG" id="nfu:107380371"/>